<evidence type="ECO:0000259" key="3">
    <source>
        <dbReference type="SMART" id="SM00409"/>
    </source>
</evidence>
<evidence type="ECO:0000313" key="5">
    <source>
        <dbReference type="Proteomes" id="UP000694700"/>
    </source>
</evidence>
<dbReference type="AlphaFoldDB" id="A0A8C2BG85"/>
<evidence type="ECO:0000313" key="4">
    <source>
        <dbReference type="Ensembl" id="ENSCCRP00015119095.1"/>
    </source>
</evidence>
<feature type="transmembrane region" description="Helical" evidence="2">
    <location>
        <begin position="210"/>
        <end position="232"/>
    </location>
</feature>
<dbReference type="Gene3D" id="2.60.40.10">
    <property type="entry name" value="Immunoglobulins"/>
    <property type="match status" value="1"/>
</dbReference>
<dbReference type="SMART" id="SM00409">
    <property type="entry name" value="IG"/>
    <property type="match status" value="1"/>
</dbReference>
<dbReference type="CDD" id="cd00099">
    <property type="entry name" value="IgV"/>
    <property type="match status" value="1"/>
</dbReference>
<dbReference type="InterPro" id="IPR013783">
    <property type="entry name" value="Ig-like_fold"/>
</dbReference>
<organism evidence="4 5">
    <name type="scientific">Cyprinus carpio</name>
    <name type="common">Common carp</name>
    <dbReference type="NCBI Taxonomy" id="7962"/>
    <lineage>
        <taxon>Eukaryota</taxon>
        <taxon>Metazoa</taxon>
        <taxon>Chordata</taxon>
        <taxon>Craniata</taxon>
        <taxon>Vertebrata</taxon>
        <taxon>Euteleostomi</taxon>
        <taxon>Actinopterygii</taxon>
        <taxon>Neopterygii</taxon>
        <taxon>Teleostei</taxon>
        <taxon>Ostariophysi</taxon>
        <taxon>Cypriniformes</taxon>
        <taxon>Cyprinidae</taxon>
        <taxon>Cyprininae</taxon>
        <taxon>Cyprinus</taxon>
    </lineage>
</organism>
<feature type="compositionally biased region" description="Polar residues" evidence="1">
    <location>
        <begin position="268"/>
        <end position="281"/>
    </location>
</feature>
<proteinExistence type="predicted"/>
<keyword evidence="2" id="KW-1133">Transmembrane helix</keyword>
<sequence length="293" mass="33368">MHFHLLKCFNNSKQSGQCKFSFLFSRVSGGFLLISFCTYVVALPLRLVEVNRLTAYEHNNDRMRTTQLLLFFPLVWCQTTESLTDKRVNLGGNVTLDCQIGVKDIYWIFQKLTDSPVLILRTFTSDSASSHTLDKRLKGKYSSLTLSRLFISNITSDEIGIYYCAKPDKTLQISEGIRLYTTESAQDQNQTESNNYNQPHCKTTPNFSQILTITSLLLNTVLIIAITGLLMLKLKKPRKSRQPQNVEPVSHEDLNTAQYSEIELSTYSGGENPIQINSTYELLQKPKPHPRQS</sequence>
<accession>A0A8C2BG85</accession>
<protein>
    <recommendedName>
        <fullName evidence="3">Immunoglobulin domain-containing protein</fullName>
    </recommendedName>
</protein>
<keyword evidence="2" id="KW-0472">Membrane</keyword>
<evidence type="ECO:0000256" key="1">
    <source>
        <dbReference type="SAM" id="MobiDB-lite"/>
    </source>
</evidence>
<feature type="transmembrane region" description="Helical" evidence="2">
    <location>
        <begin position="20"/>
        <end position="42"/>
    </location>
</feature>
<dbReference type="Ensembl" id="ENSCCRT00015122872.1">
    <property type="protein sequence ID" value="ENSCCRP00015119095.1"/>
    <property type="gene ID" value="ENSCCRG00015046922.1"/>
</dbReference>
<dbReference type="InterPro" id="IPR003599">
    <property type="entry name" value="Ig_sub"/>
</dbReference>
<dbReference type="Pfam" id="PF07686">
    <property type="entry name" value="V-set"/>
    <property type="match status" value="1"/>
</dbReference>
<dbReference type="SUPFAM" id="SSF48726">
    <property type="entry name" value="Immunoglobulin"/>
    <property type="match status" value="1"/>
</dbReference>
<feature type="region of interest" description="Disordered" evidence="1">
    <location>
        <begin position="268"/>
        <end position="293"/>
    </location>
</feature>
<dbReference type="InterPro" id="IPR013106">
    <property type="entry name" value="Ig_V-set"/>
</dbReference>
<evidence type="ECO:0000256" key="2">
    <source>
        <dbReference type="SAM" id="Phobius"/>
    </source>
</evidence>
<keyword evidence="2" id="KW-0812">Transmembrane</keyword>
<dbReference type="InterPro" id="IPR036179">
    <property type="entry name" value="Ig-like_dom_sf"/>
</dbReference>
<dbReference type="Proteomes" id="UP000694700">
    <property type="component" value="Unplaced"/>
</dbReference>
<feature type="domain" description="Immunoglobulin" evidence="3">
    <location>
        <begin position="83"/>
        <end position="182"/>
    </location>
</feature>
<reference evidence="4" key="1">
    <citation type="submission" date="2025-08" db="UniProtKB">
        <authorList>
            <consortium name="Ensembl"/>
        </authorList>
    </citation>
    <scope>IDENTIFICATION</scope>
</reference>
<name>A0A8C2BG85_CYPCA</name>